<keyword evidence="4" id="KW-1185">Reference proteome</keyword>
<dbReference type="PANTHER" id="PTHR39430">
    <property type="entry name" value="MEMBRANE-ASSOCIATED PROTEASE-RELATED"/>
    <property type="match status" value="1"/>
</dbReference>
<organism evidence="3 4">
    <name type="scientific">Pricia antarctica</name>
    <dbReference type="NCBI Taxonomy" id="641691"/>
    <lineage>
        <taxon>Bacteria</taxon>
        <taxon>Pseudomonadati</taxon>
        <taxon>Bacteroidota</taxon>
        <taxon>Flavobacteriia</taxon>
        <taxon>Flavobacteriales</taxon>
        <taxon>Flavobacteriaceae</taxon>
        <taxon>Pricia</taxon>
    </lineage>
</organism>
<dbReference type="GO" id="GO:0004175">
    <property type="term" value="F:endopeptidase activity"/>
    <property type="evidence" value="ECO:0007669"/>
    <property type="project" value="UniProtKB-ARBA"/>
</dbReference>
<evidence type="ECO:0000313" key="3">
    <source>
        <dbReference type="EMBL" id="SDE74836.1"/>
    </source>
</evidence>
<feature type="transmembrane region" description="Helical" evidence="1">
    <location>
        <begin position="181"/>
        <end position="198"/>
    </location>
</feature>
<dbReference type="PANTHER" id="PTHR39430:SF1">
    <property type="entry name" value="PROTEASE"/>
    <property type="match status" value="1"/>
</dbReference>
<evidence type="ECO:0000313" key="4">
    <source>
        <dbReference type="Proteomes" id="UP000199109"/>
    </source>
</evidence>
<feature type="transmembrane region" description="Helical" evidence="1">
    <location>
        <begin position="267"/>
        <end position="287"/>
    </location>
</feature>
<dbReference type="GO" id="GO:0080120">
    <property type="term" value="P:CAAX-box protein maturation"/>
    <property type="evidence" value="ECO:0007669"/>
    <property type="project" value="UniProtKB-ARBA"/>
</dbReference>
<dbReference type="RefSeq" id="WP_091870223.1">
    <property type="nucleotide sequence ID" value="NZ_FNAO01000007.1"/>
</dbReference>
<feature type="domain" description="CAAX prenyl protease 2/Lysostaphin resistance protein A-like" evidence="2">
    <location>
        <begin position="144"/>
        <end position="241"/>
    </location>
</feature>
<keyword evidence="1" id="KW-0472">Membrane</keyword>
<dbReference type="Proteomes" id="UP000199109">
    <property type="component" value="Unassembled WGS sequence"/>
</dbReference>
<proteinExistence type="predicted"/>
<feature type="transmembrane region" description="Helical" evidence="1">
    <location>
        <begin position="204"/>
        <end position="225"/>
    </location>
</feature>
<dbReference type="Pfam" id="PF02517">
    <property type="entry name" value="Rce1-like"/>
    <property type="match status" value="1"/>
</dbReference>
<dbReference type="AlphaFoldDB" id="A0A1G7FG11"/>
<name>A0A1G7FG11_9FLAO</name>
<feature type="transmembrane region" description="Helical" evidence="1">
    <location>
        <begin position="16"/>
        <end position="41"/>
    </location>
</feature>
<evidence type="ECO:0000259" key="2">
    <source>
        <dbReference type="Pfam" id="PF02517"/>
    </source>
</evidence>
<reference evidence="3 4" key="1">
    <citation type="submission" date="2016-10" db="EMBL/GenBank/DDBJ databases">
        <authorList>
            <person name="de Groot N.N."/>
        </authorList>
    </citation>
    <scope>NUCLEOTIDE SEQUENCE [LARGE SCALE GENOMIC DNA]</scope>
    <source>
        <strain evidence="3 4">DSM 23421</strain>
    </source>
</reference>
<feature type="transmembrane region" description="Helical" evidence="1">
    <location>
        <begin position="237"/>
        <end position="255"/>
    </location>
</feature>
<gene>
    <name evidence="3" type="ORF">SAMN05421636_107105</name>
</gene>
<keyword evidence="1" id="KW-0812">Transmembrane</keyword>
<dbReference type="InterPro" id="IPR003675">
    <property type="entry name" value="Rce1/LyrA-like_dom"/>
</dbReference>
<evidence type="ECO:0000256" key="1">
    <source>
        <dbReference type="SAM" id="Phobius"/>
    </source>
</evidence>
<dbReference type="STRING" id="641691.SAMN05421636_107105"/>
<accession>A0A1G7FG11</accession>
<protein>
    <recommendedName>
        <fullName evidence="2">CAAX prenyl protease 2/Lysostaphin resistance protein A-like domain-containing protein</fullName>
    </recommendedName>
</protein>
<feature type="transmembrane region" description="Helical" evidence="1">
    <location>
        <begin position="66"/>
        <end position="88"/>
    </location>
</feature>
<feature type="transmembrane region" description="Helical" evidence="1">
    <location>
        <begin position="108"/>
        <end position="130"/>
    </location>
</feature>
<dbReference type="EMBL" id="FNAO01000007">
    <property type="protein sequence ID" value="SDE74836.1"/>
    <property type="molecule type" value="Genomic_DNA"/>
</dbReference>
<sequence length="324" mass="36632">MYIAQAYKGLTESWRYVVGILAVFFCWQILGGVPLIAALVLKADSISVLASGDLGAMAKVLGTNPFLFYMLLMFAIGLLSLFVFVKFVHKQSITQLTTSRKRIDWGRIAWAFGLWTVISTLFIIIDIQLSPEDYVFNFKLEPFLVLAVIAIVMIPIQTSMEEYYMRGYLMQGLGVMAKNRWLPLLVTSLLFGLAHLFNPEVEKLGYGILVYYIGTGFFLGILTLMDEGLELSLGFHAANNLTAALLVTADWTAFQTDSLYLDVSEPVFGWDVLIPVFAIYPILLFIFSRKYKWNNWKERLTGKVPSKELFLAEHTDETTLPENP</sequence>
<feature type="transmembrane region" description="Helical" evidence="1">
    <location>
        <begin position="142"/>
        <end position="160"/>
    </location>
</feature>
<keyword evidence="1" id="KW-1133">Transmembrane helix</keyword>
<dbReference type="OrthoDB" id="2806188at2"/>